<evidence type="ECO:0000313" key="1">
    <source>
        <dbReference type="EMBL" id="RZC79904.1"/>
    </source>
</evidence>
<evidence type="ECO:0000313" key="2">
    <source>
        <dbReference type="Proteomes" id="UP000316621"/>
    </source>
</evidence>
<dbReference type="AlphaFoldDB" id="A0A4Y7L2Y7"/>
<organism evidence="1 2">
    <name type="scientific">Papaver somniferum</name>
    <name type="common">Opium poppy</name>
    <dbReference type="NCBI Taxonomy" id="3469"/>
    <lineage>
        <taxon>Eukaryota</taxon>
        <taxon>Viridiplantae</taxon>
        <taxon>Streptophyta</taxon>
        <taxon>Embryophyta</taxon>
        <taxon>Tracheophyta</taxon>
        <taxon>Spermatophyta</taxon>
        <taxon>Magnoliopsida</taxon>
        <taxon>Ranunculales</taxon>
        <taxon>Papaveraceae</taxon>
        <taxon>Papaveroideae</taxon>
        <taxon>Papaver</taxon>
    </lineage>
</organism>
<name>A0A4Y7L2Y7_PAPSO</name>
<reference evidence="1 2" key="1">
    <citation type="journal article" date="2018" name="Science">
        <title>The opium poppy genome and morphinan production.</title>
        <authorList>
            <person name="Guo L."/>
            <person name="Winzer T."/>
            <person name="Yang X."/>
            <person name="Li Y."/>
            <person name="Ning Z."/>
            <person name="He Z."/>
            <person name="Teodor R."/>
            <person name="Lu Y."/>
            <person name="Bowser T.A."/>
            <person name="Graham I.A."/>
            <person name="Ye K."/>
        </authorList>
    </citation>
    <scope>NUCLEOTIDE SEQUENCE [LARGE SCALE GENOMIC DNA]</scope>
    <source>
        <strain evidence="2">cv. HN1</strain>
        <tissue evidence="1">Leaves</tissue>
    </source>
</reference>
<accession>A0A4Y7L2Y7</accession>
<dbReference type="EMBL" id="CM010724">
    <property type="protein sequence ID" value="RZC79904.1"/>
    <property type="molecule type" value="Genomic_DNA"/>
</dbReference>
<keyword evidence="2" id="KW-1185">Reference proteome</keyword>
<protein>
    <submittedName>
        <fullName evidence="1">Uncharacterized protein</fullName>
    </submittedName>
</protein>
<dbReference type="Proteomes" id="UP000316621">
    <property type="component" value="Chromosome 10"/>
</dbReference>
<sequence length="72" mass="8339">MQVGYHYTEENRLDDDRTTKQLSTQAFDSFYHRPVDFSLPLLTFDRPTNLLIRDSCCDQGGSSHKGTKRKSL</sequence>
<dbReference type="Gramene" id="RZC79904">
    <property type="protein sequence ID" value="RZC79904"/>
    <property type="gene ID" value="C5167_042478"/>
</dbReference>
<gene>
    <name evidence="1" type="ORF">C5167_042478</name>
</gene>
<proteinExistence type="predicted"/>